<accession>A0ABQ0XAZ4</accession>
<evidence type="ECO:0000256" key="1">
    <source>
        <dbReference type="SAM" id="Phobius"/>
    </source>
</evidence>
<proteinExistence type="predicted"/>
<keyword evidence="3" id="KW-1185">Reference proteome</keyword>
<evidence type="ECO:0000313" key="2">
    <source>
        <dbReference type="EMBL" id="GEP23207.1"/>
    </source>
</evidence>
<reference evidence="2 3" key="1">
    <citation type="submission" date="2019-07" db="EMBL/GenBank/DDBJ databases">
        <title>Whole genome shotgun sequence of Lactobacillus diolivorans NBRC 107869.</title>
        <authorList>
            <person name="Hosoyama A."/>
            <person name="Uohara A."/>
            <person name="Ohji S."/>
            <person name="Ichikawa N."/>
        </authorList>
    </citation>
    <scope>NUCLEOTIDE SEQUENCE [LARGE SCALE GENOMIC DNA]</scope>
    <source>
        <strain evidence="2 3">NBRC 107869</strain>
    </source>
</reference>
<keyword evidence="1" id="KW-1133">Transmembrane helix</keyword>
<feature type="transmembrane region" description="Helical" evidence="1">
    <location>
        <begin position="42"/>
        <end position="63"/>
    </location>
</feature>
<evidence type="ECO:0000313" key="3">
    <source>
        <dbReference type="Proteomes" id="UP000321409"/>
    </source>
</evidence>
<dbReference type="Proteomes" id="UP000321409">
    <property type="component" value="Unassembled WGS sequence"/>
</dbReference>
<dbReference type="EMBL" id="BKAB01000009">
    <property type="protein sequence ID" value="GEP23207.1"/>
    <property type="molecule type" value="Genomic_DNA"/>
</dbReference>
<protein>
    <recommendedName>
        <fullName evidence="4">Small multidrug resistance protein</fullName>
    </recommendedName>
</protein>
<gene>
    <name evidence="2" type="ORF">LDI01_08000</name>
</gene>
<feature type="transmembrane region" description="Helical" evidence="1">
    <location>
        <begin position="12"/>
        <end position="36"/>
    </location>
</feature>
<keyword evidence="1" id="KW-0472">Membrane</keyword>
<organism evidence="2 3">
    <name type="scientific">Lentilactobacillus diolivorans</name>
    <dbReference type="NCBI Taxonomy" id="179838"/>
    <lineage>
        <taxon>Bacteria</taxon>
        <taxon>Bacillati</taxon>
        <taxon>Bacillota</taxon>
        <taxon>Bacilli</taxon>
        <taxon>Lactobacillales</taxon>
        <taxon>Lactobacillaceae</taxon>
        <taxon>Lentilactobacillus</taxon>
    </lineage>
</organism>
<evidence type="ECO:0008006" key="4">
    <source>
        <dbReference type="Google" id="ProtNLM"/>
    </source>
</evidence>
<name>A0ABQ0XAZ4_9LACO</name>
<comment type="caution">
    <text evidence="2">The sequence shown here is derived from an EMBL/GenBank/DDBJ whole genome shotgun (WGS) entry which is preliminary data.</text>
</comment>
<dbReference type="RefSeq" id="WP_057864822.1">
    <property type="nucleotide sequence ID" value="NZ_BKAB01000009.1"/>
</dbReference>
<sequence length="71" mass="8189">MALLFFLIFGWFYLLLKIGFSIIRFFGGILALLIIVAIFTRIIIWGFWLGGIALVAFVAWLGYEMITRNAR</sequence>
<keyword evidence="1" id="KW-0812">Transmembrane</keyword>